<feature type="region of interest" description="Disordered" evidence="1">
    <location>
        <begin position="1"/>
        <end position="46"/>
    </location>
</feature>
<dbReference type="AlphaFoldDB" id="A0A8A4TTE8"/>
<organism evidence="2 3">
    <name type="scientific">Sulfidibacter corallicola</name>
    <dbReference type="NCBI Taxonomy" id="2818388"/>
    <lineage>
        <taxon>Bacteria</taxon>
        <taxon>Pseudomonadati</taxon>
        <taxon>Acidobacteriota</taxon>
        <taxon>Holophagae</taxon>
        <taxon>Acanthopleuribacterales</taxon>
        <taxon>Acanthopleuribacteraceae</taxon>
        <taxon>Sulfidibacter</taxon>
    </lineage>
</organism>
<gene>
    <name evidence="2" type="ORF">J3U87_29885</name>
</gene>
<keyword evidence="3" id="KW-1185">Reference proteome</keyword>
<reference evidence="2" key="1">
    <citation type="submission" date="2021-03" db="EMBL/GenBank/DDBJ databases">
        <title>Acanthopleuribacteraceae sp. M133.</title>
        <authorList>
            <person name="Wang G."/>
        </authorList>
    </citation>
    <scope>NUCLEOTIDE SEQUENCE</scope>
    <source>
        <strain evidence="2">M133</strain>
    </source>
</reference>
<evidence type="ECO:0000256" key="1">
    <source>
        <dbReference type="SAM" id="MobiDB-lite"/>
    </source>
</evidence>
<evidence type="ECO:0000313" key="2">
    <source>
        <dbReference type="EMBL" id="QTD49815.1"/>
    </source>
</evidence>
<evidence type="ECO:0000313" key="3">
    <source>
        <dbReference type="Proteomes" id="UP000663929"/>
    </source>
</evidence>
<protein>
    <submittedName>
        <fullName evidence="2">Uncharacterized protein</fullName>
    </submittedName>
</protein>
<sequence length="46" mass="5160">METWTMSETEEVEKIAESNEEGDEGDKKGESAVTRRGLIKEESGKK</sequence>
<dbReference type="KEGG" id="scor:J3U87_29885"/>
<dbReference type="EMBL" id="CP071793">
    <property type="protein sequence ID" value="QTD49815.1"/>
    <property type="molecule type" value="Genomic_DNA"/>
</dbReference>
<proteinExistence type="predicted"/>
<accession>A0A8A4TTE8</accession>
<name>A0A8A4TTE8_SULCO</name>
<dbReference type="RefSeq" id="WP_237379445.1">
    <property type="nucleotide sequence ID" value="NZ_CP071793.1"/>
</dbReference>
<dbReference type="Proteomes" id="UP000663929">
    <property type="component" value="Chromosome"/>
</dbReference>